<dbReference type="EMBL" id="JXLI01000019">
    <property type="protein sequence ID" value="KJY54761.1"/>
    <property type="molecule type" value="Genomic_DNA"/>
</dbReference>
<reference evidence="1 2" key="1">
    <citation type="submission" date="2015-01" db="EMBL/GenBank/DDBJ databases">
        <title>Comparative genomics of the lactic acid bacteria isolated from the honey bee gut.</title>
        <authorList>
            <person name="Ellegaard K.M."/>
            <person name="Tamarit D."/>
            <person name="Javelind E."/>
            <person name="Olofsson T."/>
            <person name="Andersson S.G."/>
            <person name="Vasquez A."/>
        </authorList>
    </citation>
    <scope>NUCLEOTIDE SEQUENCE [LARGE SCALE GENOMIC DNA]</scope>
    <source>
        <strain evidence="1 2">Hma8</strain>
        <plasmid evidence="1">pHma8p1</plasmid>
    </source>
</reference>
<proteinExistence type="predicted"/>
<evidence type="ECO:0000313" key="1">
    <source>
        <dbReference type="EMBL" id="KJY54761.1"/>
    </source>
</evidence>
<dbReference type="PATRIC" id="fig|1218507.3.peg.91"/>
<geneLocation type="plasmid" evidence="1">
    <name>pHma8p1</name>
</geneLocation>
<dbReference type="Proteomes" id="UP000033531">
    <property type="component" value="Plasmid pHma8p1"/>
</dbReference>
<accession>A0A0F4LB06</accession>
<keyword evidence="1" id="KW-0614">Plasmid</keyword>
<comment type="caution">
    <text evidence="1">The sequence shown here is derived from an EMBL/GenBank/DDBJ whole genome shotgun (WGS) entry which is preliminary data.</text>
</comment>
<name>A0A0F4LB06_9LACO</name>
<gene>
    <name evidence="1" type="ORF">JF74_19440</name>
</gene>
<evidence type="ECO:0000313" key="2">
    <source>
        <dbReference type="Proteomes" id="UP000033531"/>
    </source>
</evidence>
<dbReference type="OrthoDB" id="9869403at2"/>
<dbReference type="RefSeq" id="WP_046325855.1">
    <property type="nucleotide sequence ID" value="NZ_JBHTMT010000007.1"/>
</dbReference>
<organism evidence="1 2">
    <name type="scientific">Lactobacillus melliventris</name>
    <dbReference type="NCBI Taxonomy" id="1218507"/>
    <lineage>
        <taxon>Bacteria</taxon>
        <taxon>Bacillati</taxon>
        <taxon>Bacillota</taxon>
        <taxon>Bacilli</taxon>
        <taxon>Lactobacillales</taxon>
        <taxon>Lactobacillaceae</taxon>
        <taxon>Lactobacillus</taxon>
    </lineage>
</organism>
<dbReference type="AlphaFoldDB" id="A0A0F4LB06"/>
<dbReference type="HOGENOM" id="CLU_1545676_0_0_9"/>
<protein>
    <submittedName>
        <fullName evidence="1">Uncharacterized protein</fullName>
    </submittedName>
</protein>
<sequence>MDKKNCKAKKDKGIKYKKTVDLNNLLAIPFPCDTENFCFYIIKTRVFIDELRHDTRLQKKNIDSWNKYDLDYEFRICDPEEVLHNMLDFNSEYGLLISCNKVSEMEPSCFLLTITTTQLDLFIKNSNFENDTSAKDYCKRIMSICNNNAKACIVECDEAMPNKNNKCVIRTNF</sequence>